<evidence type="ECO:0000256" key="7">
    <source>
        <dbReference type="ARBA" id="ARBA00023012"/>
    </source>
</evidence>
<dbReference type="PRINTS" id="PR00344">
    <property type="entry name" value="BCTRLSENSOR"/>
</dbReference>
<keyword evidence="5" id="KW-0808">Transferase</keyword>
<dbReference type="PANTHER" id="PTHR43547:SF2">
    <property type="entry name" value="HYBRID SIGNAL TRANSDUCTION HISTIDINE KINASE C"/>
    <property type="match status" value="1"/>
</dbReference>
<reference evidence="10 11" key="1">
    <citation type="submission" date="2019-06" db="EMBL/GenBank/DDBJ databases">
        <title>Sequencing the genomes of 1000 actinobacteria strains.</title>
        <authorList>
            <person name="Klenk H.-P."/>
        </authorList>
    </citation>
    <scope>NUCLEOTIDE SEQUENCE [LARGE SCALE GENOMIC DNA]</scope>
    <source>
        <strain evidence="10 11">DSM 102200</strain>
    </source>
</reference>
<comment type="catalytic activity">
    <reaction evidence="1">
        <text>ATP + protein L-histidine = ADP + protein N-phospho-L-histidine.</text>
        <dbReference type="EC" id="2.7.13.3"/>
    </reaction>
</comment>
<proteinExistence type="predicted"/>
<comment type="subcellular location">
    <subcellularLocation>
        <location evidence="2">Cell membrane</location>
    </subcellularLocation>
</comment>
<name>A0A543CKM8_9ACTN</name>
<keyword evidence="6 10" id="KW-0418">Kinase</keyword>
<feature type="transmembrane region" description="Helical" evidence="8">
    <location>
        <begin position="39"/>
        <end position="65"/>
    </location>
</feature>
<evidence type="ECO:0000256" key="5">
    <source>
        <dbReference type="ARBA" id="ARBA00022679"/>
    </source>
</evidence>
<evidence type="ECO:0000256" key="8">
    <source>
        <dbReference type="SAM" id="Phobius"/>
    </source>
</evidence>
<dbReference type="OrthoDB" id="9806130at2"/>
<dbReference type="Proteomes" id="UP000316096">
    <property type="component" value="Unassembled WGS sequence"/>
</dbReference>
<dbReference type="CDD" id="cd00082">
    <property type="entry name" value="HisKA"/>
    <property type="match status" value="1"/>
</dbReference>
<dbReference type="Gene3D" id="3.30.565.10">
    <property type="entry name" value="Histidine kinase-like ATPase, C-terminal domain"/>
    <property type="match status" value="1"/>
</dbReference>
<dbReference type="GO" id="GO:0005886">
    <property type="term" value="C:plasma membrane"/>
    <property type="evidence" value="ECO:0007669"/>
    <property type="project" value="UniProtKB-SubCell"/>
</dbReference>
<dbReference type="Pfam" id="PF02518">
    <property type="entry name" value="HATPase_c"/>
    <property type="match status" value="1"/>
</dbReference>
<keyword evidence="7" id="KW-0902">Two-component regulatory system</keyword>
<accession>A0A543CKM8</accession>
<dbReference type="SMART" id="SM00388">
    <property type="entry name" value="HisKA"/>
    <property type="match status" value="1"/>
</dbReference>
<gene>
    <name evidence="10" type="ORF">FB559_3251</name>
</gene>
<protein>
    <recommendedName>
        <fullName evidence="3">histidine kinase</fullName>
        <ecNumber evidence="3">2.7.13.3</ecNumber>
    </recommendedName>
</protein>
<dbReference type="SUPFAM" id="SSF55874">
    <property type="entry name" value="ATPase domain of HSP90 chaperone/DNA topoisomerase II/histidine kinase"/>
    <property type="match status" value="1"/>
</dbReference>
<evidence type="ECO:0000313" key="11">
    <source>
        <dbReference type="Proteomes" id="UP000316096"/>
    </source>
</evidence>
<feature type="transmembrane region" description="Helical" evidence="8">
    <location>
        <begin position="71"/>
        <end position="91"/>
    </location>
</feature>
<dbReference type="SMART" id="SM00387">
    <property type="entry name" value="HATPase_c"/>
    <property type="match status" value="1"/>
</dbReference>
<dbReference type="SUPFAM" id="SSF47384">
    <property type="entry name" value="Homodimeric domain of signal transducing histidine kinase"/>
    <property type="match status" value="1"/>
</dbReference>
<evidence type="ECO:0000256" key="2">
    <source>
        <dbReference type="ARBA" id="ARBA00004236"/>
    </source>
</evidence>
<evidence type="ECO:0000256" key="1">
    <source>
        <dbReference type="ARBA" id="ARBA00000085"/>
    </source>
</evidence>
<evidence type="ECO:0000256" key="6">
    <source>
        <dbReference type="ARBA" id="ARBA00022777"/>
    </source>
</evidence>
<feature type="transmembrane region" description="Helical" evidence="8">
    <location>
        <begin position="12"/>
        <end position="32"/>
    </location>
</feature>
<dbReference type="InterPro" id="IPR003594">
    <property type="entry name" value="HATPase_dom"/>
</dbReference>
<sequence length="375" mass="39175">MIPLHAFVEVAAYAASAALLTGAVGVALLYALRGRSIAILLTVVSAATVLATVTGIIAITMRMLITDHDRSVTLTVTAIAGLVGLGASLLLGHRLIAASRSLLDAVRRAGDSGRFVPPEKTLPAELNELATELSTAYERLEAAHARERALETSRRELVAWVSHDLRTPLAGLRAMAEALEDEVVTDAETVHRYHSQIRAEADRLAAMVDDLFELSRIHAGALRLSRQRVGLGELVSEAVAGTEPLARAKGVRLSGLAQGVLPVEVDAAELGRALRNLVVNAIRHTPQDGGVEIIAGVEHGMACVTVSDACGGIPDEDLPRLFDVAFRGETARTPGGGAGLGLAIARGIVEAHAGEIGVSNAGEGCRFVVRLPLGA</sequence>
<dbReference type="InterPro" id="IPR036097">
    <property type="entry name" value="HisK_dim/P_sf"/>
</dbReference>
<keyword evidence="4" id="KW-0597">Phosphoprotein</keyword>
<dbReference type="EMBL" id="VFOZ01000001">
    <property type="protein sequence ID" value="TQL97652.1"/>
    <property type="molecule type" value="Genomic_DNA"/>
</dbReference>
<evidence type="ECO:0000256" key="3">
    <source>
        <dbReference type="ARBA" id="ARBA00012438"/>
    </source>
</evidence>
<dbReference type="Gene3D" id="1.10.287.130">
    <property type="match status" value="1"/>
</dbReference>
<dbReference type="PANTHER" id="PTHR43547">
    <property type="entry name" value="TWO-COMPONENT HISTIDINE KINASE"/>
    <property type="match status" value="1"/>
</dbReference>
<dbReference type="EC" id="2.7.13.3" evidence="3"/>
<dbReference type="InterPro" id="IPR005467">
    <property type="entry name" value="His_kinase_dom"/>
</dbReference>
<comment type="caution">
    <text evidence="10">The sequence shown here is derived from an EMBL/GenBank/DDBJ whole genome shotgun (WGS) entry which is preliminary data.</text>
</comment>
<evidence type="ECO:0000256" key="4">
    <source>
        <dbReference type="ARBA" id="ARBA00022553"/>
    </source>
</evidence>
<dbReference type="AlphaFoldDB" id="A0A543CKM8"/>
<evidence type="ECO:0000313" key="10">
    <source>
        <dbReference type="EMBL" id="TQL97652.1"/>
    </source>
</evidence>
<keyword evidence="8" id="KW-0472">Membrane</keyword>
<organism evidence="10 11">
    <name type="scientific">Actinoallomurus bryophytorum</name>
    <dbReference type="NCBI Taxonomy" id="1490222"/>
    <lineage>
        <taxon>Bacteria</taxon>
        <taxon>Bacillati</taxon>
        <taxon>Actinomycetota</taxon>
        <taxon>Actinomycetes</taxon>
        <taxon>Streptosporangiales</taxon>
        <taxon>Thermomonosporaceae</taxon>
        <taxon>Actinoallomurus</taxon>
    </lineage>
</organism>
<keyword evidence="11" id="KW-1185">Reference proteome</keyword>
<keyword evidence="8" id="KW-1133">Transmembrane helix</keyword>
<dbReference type="FunFam" id="1.10.287.130:FF:000001">
    <property type="entry name" value="Two-component sensor histidine kinase"/>
    <property type="match status" value="1"/>
</dbReference>
<dbReference type="InterPro" id="IPR003661">
    <property type="entry name" value="HisK_dim/P_dom"/>
</dbReference>
<feature type="domain" description="Histidine kinase" evidence="9">
    <location>
        <begin position="160"/>
        <end position="375"/>
    </location>
</feature>
<evidence type="ECO:0000259" key="9">
    <source>
        <dbReference type="PROSITE" id="PS50109"/>
    </source>
</evidence>
<dbReference type="CDD" id="cd00075">
    <property type="entry name" value="HATPase"/>
    <property type="match status" value="1"/>
</dbReference>
<dbReference type="RefSeq" id="WP_141956360.1">
    <property type="nucleotide sequence ID" value="NZ_VFOZ01000001.1"/>
</dbReference>
<dbReference type="Pfam" id="PF00512">
    <property type="entry name" value="HisKA"/>
    <property type="match status" value="1"/>
</dbReference>
<dbReference type="InterPro" id="IPR004358">
    <property type="entry name" value="Sig_transdc_His_kin-like_C"/>
</dbReference>
<keyword evidence="8" id="KW-0812">Transmembrane</keyword>
<dbReference type="PROSITE" id="PS50109">
    <property type="entry name" value="HIS_KIN"/>
    <property type="match status" value="1"/>
</dbReference>
<dbReference type="GO" id="GO:0000155">
    <property type="term" value="F:phosphorelay sensor kinase activity"/>
    <property type="evidence" value="ECO:0007669"/>
    <property type="project" value="InterPro"/>
</dbReference>
<dbReference type="InterPro" id="IPR036890">
    <property type="entry name" value="HATPase_C_sf"/>
</dbReference>